<dbReference type="Proteomes" id="UP001153069">
    <property type="component" value="Unassembled WGS sequence"/>
</dbReference>
<dbReference type="Pfam" id="PF00650">
    <property type="entry name" value="CRAL_TRIO"/>
    <property type="match status" value="1"/>
</dbReference>
<reference evidence="2" key="1">
    <citation type="submission" date="2020-06" db="EMBL/GenBank/DDBJ databases">
        <authorList>
            <consortium name="Plant Systems Biology data submission"/>
        </authorList>
    </citation>
    <scope>NUCLEOTIDE SEQUENCE</scope>
    <source>
        <strain evidence="2">D6</strain>
    </source>
</reference>
<dbReference type="SMART" id="SM00516">
    <property type="entry name" value="SEC14"/>
    <property type="match status" value="1"/>
</dbReference>
<dbReference type="OrthoDB" id="1434354at2759"/>
<dbReference type="Pfam" id="PF03765">
    <property type="entry name" value="CRAL_TRIO_N"/>
    <property type="match status" value="1"/>
</dbReference>
<dbReference type="InterPro" id="IPR011074">
    <property type="entry name" value="CRAL/TRIO_N_dom"/>
</dbReference>
<dbReference type="PANTHER" id="PTHR45824:SF29">
    <property type="entry name" value="GH16843P"/>
    <property type="match status" value="1"/>
</dbReference>
<dbReference type="CDD" id="cd00170">
    <property type="entry name" value="SEC14"/>
    <property type="match status" value="1"/>
</dbReference>
<dbReference type="AlphaFoldDB" id="A0A9N8DHE9"/>
<evidence type="ECO:0000259" key="1">
    <source>
        <dbReference type="PROSITE" id="PS50191"/>
    </source>
</evidence>
<dbReference type="PANTHER" id="PTHR45824">
    <property type="entry name" value="GH16843P"/>
    <property type="match status" value="1"/>
</dbReference>
<dbReference type="SMART" id="SM01100">
    <property type="entry name" value="CRAL_TRIO_N"/>
    <property type="match status" value="1"/>
</dbReference>
<dbReference type="EMBL" id="CAICTM010000159">
    <property type="protein sequence ID" value="CAB9503252.1"/>
    <property type="molecule type" value="Genomic_DNA"/>
</dbReference>
<sequence length="281" mass="32606">MMEETITIDHIDGDFEGIIRAPTSITIPDEGGYWEGTEKSQNAGLLRASTRRQSIIEVEAAHGRPFRAMHERFPDVSSHELVRFLKARNFDATKAIKMYEAHLKWHKETFPVPNEGAVKELMATRKFYMLDHPDEEGRPVIFYCLRRFSAAPYNVDNEVQALVWMMEHQVKPRFGPSFETQKVTVLIDVSGIRSPPVNFLQKVNTVMEANYPETLYRTIMFPVPFWLQKFVQGMLTFVDDNTRKKFAYVNDGKSMEQFAHLELEKMGPDIEELIETKQLKK</sequence>
<evidence type="ECO:0000313" key="3">
    <source>
        <dbReference type="Proteomes" id="UP001153069"/>
    </source>
</evidence>
<dbReference type="InterPro" id="IPR052578">
    <property type="entry name" value="PI_Transfer_CRAL-TRIO"/>
</dbReference>
<dbReference type="GO" id="GO:0008526">
    <property type="term" value="F:phosphatidylinositol transfer activity"/>
    <property type="evidence" value="ECO:0007669"/>
    <property type="project" value="TreeGrafter"/>
</dbReference>
<dbReference type="PROSITE" id="PS50191">
    <property type="entry name" value="CRAL_TRIO"/>
    <property type="match status" value="1"/>
</dbReference>
<proteinExistence type="predicted"/>
<feature type="domain" description="CRAL-TRIO" evidence="1">
    <location>
        <begin position="115"/>
        <end position="281"/>
    </location>
</feature>
<dbReference type="InterPro" id="IPR036273">
    <property type="entry name" value="CRAL/TRIO_N_dom_sf"/>
</dbReference>
<keyword evidence="3" id="KW-1185">Reference proteome</keyword>
<dbReference type="InterPro" id="IPR001251">
    <property type="entry name" value="CRAL-TRIO_dom"/>
</dbReference>
<name>A0A9N8DHE9_9STRA</name>
<dbReference type="InterPro" id="IPR036865">
    <property type="entry name" value="CRAL-TRIO_dom_sf"/>
</dbReference>
<accession>A0A9N8DHE9</accession>
<protein>
    <submittedName>
        <fullName evidence="2">Protein real-time</fullName>
    </submittedName>
</protein>
<dbReference type="SUPFAM" id="SSF52087">
    <property type="entry name" value="CRAL/TRIO domain"/>
    <property type="match status" value="1"/>
</dbReference>
<comment type="caution">
    <text evidence="2">The sequence shown here is derived from an EMBL/GenBank/DDBJ whole genome shotgun (WGS) entry which is preliminary data.</text>
</comment>
<dbReference type="SUPFAM" id="SSF46938">
    <property type="entry name" value="CRAL/TRIO N-terminal domain"/>
    <property type="match status" value="1"/>
</dbReference>
<dbReference type="Gene3D" id="3.40.525.10">
    <property type="entry name" value="CRAL-TRIO lipid binding domain"/>
    <property type="match status" value="1"/>
</dbReference>
<evidence type="ECO:0000313" key="2">
    <source>
        <dbReference type="EMBL" id="CAB9503252.1"/>
    </source>
</evidence>
<organism evidence="2 3">
    <name type="scientific">Seminavis robusta</name>
    <dbReference type="NCBI Taxonomy" id="568900"/>
    <lineage>
        <taxon>Eukaryota</taxon>
        <taxon>Sar</taxon>
        <taxon>Stramenopiles</taxon>
        <taxon>Ochrophyta</taxon>
        <taxon>Bacillariophyta</taxon>
        <taxon>Bacillariophyceae</taxon>
        <taxon>Bacillariophycidae</taxon>
        <taxon>Naviculales</taxon>
        <taxon>Naviculaceae</taxon>
        <taxon>Seminavis</taxon>
    </lineage>
</organism>
<gene>
    <name evidence="2" type="ORF">SEMRO_160_G072190.1</name>
</gene>